<dbReference type="PANTHER" id="PTHR30143:SF0">
    <property type="entry name" value="2-KETO-4-PENTENOATE HYDRATASE"/>
    <property type="match status" value="1"/>
</dbReference>
<evidence type="ECO:0000259" key="2">
    <source>
        <dbReference type="Pfam" id="PF01557"/>
    </source>
</evidence>
<dbReference type="SUPFAM" id="SSF56529">
    <property type="entry name" value="FAH"/>
    <property type="match status" value="1"/>
</dbReference>
<dbReference type="Pfam" id="PF01557">
    <property type="entry name" value="FAA_hydrolase"/>
    <property type="match status" value="1"/>
</dbReference>
<gene>
    <name evidence="3" type="ORF">ABUE31_07810</name>
</gene>
<evidence type="ECO:0000313" key="3">
    <source>
        <dbReference type="EMBL" id="MEW9805883.1"/>
    </source>
</evidence>
<dbReference type="RefSeq" id="WP_367722961.1">
    <property type="nucleotide sequence ID" value="NZ_JBFOCI010000002.1"/>
</dbReference>
<proteinExistence type="predicted"/>
<sequence length="268" mass="28618">MDAAAIAATVLQAIDGGRQIRPFTDNDPGFTEADAYAVTASLRGLRVARGEKSVGRKIGFTNRTIWAEYGVFRPIWGDIYDTTTFAVPPGGRVAVSMLPEPRIEPEIVLGLARDVTPAMDLGDIAASIGWMAHGFEFVQSIFPGWRFTVADCVADGGLHGRLFIGPKRKLSDDERRTLAARLSRLTIRLFRNGEPAGSGSGANVLDGPVQALAHLASVLADDPLNPPLRAGEIVTTGTLTRAFPVTPGERWSTELDGIDLPGLSVEIA</sequence>
<dbReference type="EMBL" id="JBFOCI010000002">
    <property type="protein sequence ID" value="MEW9805883.1"/>
    <property type="molecule type" value="Genomic_DNA"/>
</dbReference>
<dbReference type="Proteomes" id="UP001556196">
    <property type="component" value="Unassembled WGS sequence"/>
</dbReference>
<feature type="domain" description="Fumarylacetoacetase-like C-terminal" evidence="2">
    <location>
        <begin position="101"/>
        <end position="258"/>
    </location>
</feature>
<name>A0ABV3QY58_9HYPH</name>
<comment type="caution">
    <text evidence="3">The sequence shown here is derived from an EMBL/GenBank/DDBJ whole genome shotgun (WGS) entry which is preliminary data.</text>
</comment>
<keyword evidence="4" id="KW-1185">Reference proteome</keyword>
<accession>A0ABV3QY58</accession>
<keyword evidence="1" id="KW-0456">Lyase</keyword>
<dbReference type="Gene3D" id="3.90.850.10">
    <property type="entry name" value="Fumarylacetoacetase-like, C-terminal domain"/>
    <property type="match status" value="1"/>
</dbReference>
<dbReference type="PANTHER" id="PTHR30143">
    <property type="entry name" value="ACID HYDRATASE"/>
    <property type="match status" value="1"/>
</dbReference>
<reference evidence="3 4" key="1">
    <citation type="submission" date="2024-06" db="EMBL/GenBank/DDBJ databases">
        <authorList>
            <person name="Tuo L."/>
        </authorList>
    </citation>
    <scope>NUCLEOTIDE SEQUENCE [LARGE SCALE GENOMIC DNA]</scope>
    <source>
        <strain evidence="3 4">ZMM04-5</strain>
    </source>
</reference>
<protein>
    <submittedName>
        <fullName evidence="3">2-keto-4-pentenoate hydratase</fullName>
    </submittedName>
</protein>
<dbReference type="InterPro" id="IPR050772">
    <property type="entry name" value="Hydratase-Decarb/MhpD_sf"/>
</dbReference>
<evidence type="ECO:0000256" key="1">
    <source>
        <dbReference type="ARBA" id="ARBA00023239"/>
    </source>
</evidence>
<dbReference type="InterPro" id="IPR011234">
    <property type="entry name" value="Fumarylacetoacetase-like_C"/>
</dbReference>
<dbReference type="InterPro" id="IPR036663">
    <property type="entry name" value="Fumarylacetoacetase_C_sf"/>
</dbReference>
<evidence type="ECO:0000313" key="4">
    <source>
        <dbReference type="Proteomes" id="UP001556196"/>
    </source>
</evidence>
<organism evidence="3 4">
    <name type="scientific">Mesorhizobium marinum</name>
    <dbReference type="NCBI Taxonomy" id="3228790"/>
    <lineage>
        <taxon>Bacteria</taxon>
        <taxon>Pseudomonadati</taxon>
        <taxon>Pseudomonadota</taxon>
        <taxon>Alphaproteobacteria</taxon>
        <taxon>Hyphomicrobiales</taxon>
        <taxon>Phyllobacteriaceae</taxon>
        <taxon>Mesorhizobium</taxon>
    </lineage>
</organism>